<dbReference type="InterPro" id="IPR033121">
    <property type="entry name" value="PEPTIDASE_A1"/>
</dbReference>
<keyword evidence="1" id="KW-1133">Transmembrane helix</keyword>
<dbReference type="InterPro" id="IPR021109">
    <property type="entry name" value="Peptidase_aspartic_dom_sf"/>
</dbReference>
<sequence length="284" mass="31274">MVLHQINVYILYFVGFLVLLGNTAPVFEDSGPLVFDLIRIRGANDSYGKRDDTPVVLEQLLQQLGRFGIKIILKGRSYILHLDSGTPSTWIAQEDFQCYDKSKHPQSQDYCKLGPGLAPSLSEGGFQALGYFKESYGDGEHATGQWIRETAEIGGLRVNDVLIALIDELFWEGDGLTVGLFGMSWYPGISSVWQVLCSSWGLPVQFTLAINRGYEGNNGGSIAIGGILDGEPVTPDSWETVPLSGQKGWFIEGFELQTIKIDKSTLVDSGKCGVRYSAQPLRLR</sequence>
<feature type="domain" description="Peptidase A1" evidence="2">
    <location>
        <begin position="65"/>
        <end position="284"/>
    </location>
</feature>
<reference evidence="3 4" key="1">
    <citation type="submission" date="2020-01" db="EMBL/GenBank/DDBJ databases">
        <authorList>
            <consortium name="DOE Joint Genome Institute"/>
            <person name="Haridas S."/>
            <person name="Albert R."/>
            <person name="Binder M."/>
            <person name="Bloem J."/>
            <person name="Labutti K."/>
            <person name="Salamov A."/>
            <person name="Andreopoulos B."/>
            <person name="Baker S.E."/>
            <person name="Barry K."/>
            <person name="Bills G."/>
            <person name="Bluhm B.H."/>
            <person name="Cannon C."/>
            <person name="Castanera R."/>
            <person name="Culley D.E."/>
            <person name="Daum C."/>
            <person name="Ezra D."/>
            <person name="Gonzalez J.B."/>
            <person name="Henrissat B."/>
            <person name="Kuo A."/>
            <person name="Liang C."/>
            <person name="Lipzen A."/>
            <person name="Lutzoni F."/>
            <person name="Magnuson J."/>
            <person name="Mondo S."/>
            <person name="Nolan M."/>
            <person name="Ohm R."/>
            <person name="Pangilinan J."/>
            <person name="Park H.-J.H."/>
            <person name="Ramirez L."/>
            <person name="Alfaro M."/>
            <person name="Sun H."/>
            <person name="Tritt A."/>
            <person name="Yoshinaga Y."/>
            <person name="Zwiers L.-H.L."/>
            <person name="Turgeon B.G."/>
            <person name="Goodwin S.B."/>
            <person name="Spatafora J.W."/>
            <person name="Crous P.W."/>
            <person name="Grigoriev I.V."/>
        </authorList>
    </citation>
    <scope>NUCLEOTIDE SEQUENCE [LARGE SCALE GENOMIC DNA]</scope>
    <source>
        <strain evidence="3 4">CBS 611.86</strain>
    </source>
</reference>
<dbReference type="CDD" id="cd05471">
    <property type="entry name" value="pepsin_like"/>
    <property type="match status" value="1"/>
</dbReference>
<dbReference type="SUPFAM" id="SSF50630">
    <property type="entry name" value="Acid proteases"/>
    <property type="match status" value="1"/>
</dbReference>
<keyword evidence="1" id="KW-0472">Membrane</keyword>
<gene>
    <name evidence="3" type="ORF">BDV95DRAFT_199728</name>
</gene>
<dbReference type="EMBL" id="JAADJZ010000026">
    <property type="protein sequence ID" value="KAF2866845.1"/>
    <property type="molecule type" value="Genomic_DNA"/>
</dbReference>
<dbReference type="AlphaFoldDB" id="A0A7C8MGY2"/>
<proteinExistence type="predicted"/>
<keyword evidence="4" id="KW-1185">Reference proteome</keyword>
<feature type="transmembrane region" description="Helical" evidence="1">
    <location>
        <begin position="6"/>
        <end position="27"/>
    </location>
</feature>
<evidence type="ECO:0000313" key="3">
    <source>
        <dbReference type="EMBL" id="KAF2866845.1"/>
    </source>
</evidence>
<evidence type="ECO:0000256" key="1">
    <source>
        <dbReference type="SAM" id="Phobius"/>
    </source>
</evidence>
<dbReference type="Proteomes" id="UP000481861">
    <property type="component" value="Unassembled WGS sequence"/>
</dbReference>
<keyword evidence="1" id="KW-0812">Transmembrane</keyword>
<dbReference type="PROSITE" id="PS51767">
    <property type="entry name" value="PEPTIDASE_A1"/>
    <property type="match status" value="1"/>
</dbReference>
<dbReference type="OrthoDB" id="15189at2759"/>
<dbReference type="Gene3D" id="2.40.70.10">
    <property type="entry name" value="Acid Proteases"/>
    <property type="match status" value="1"/>
</dbReference>
<organism evidence="3 4">
    <name type="scientific">Massariosphaeria phaeospora</name>
    <dbReference type="NCBI Taxonomy" id="100035"/>
    <lineage>
        <taxon>Eukaryota</taxon>
        <taxon>Fungi</taxon>
        <taxon>Dikarya</taxon>
        <taxon>Ascomycota</taxon>
        <taxon>Pezizomycotina</taxon>
        <taxon>Dothideomycetes</taxon>
        <taxon>Pleosporomycetidae</taxon>
        <taxon>Pleosporales</taxon>
        <taxon>Pleosporales incertae sedis</taxon>
        <taxon>Massariosphaeria</taxon>
    </lineage>
</organism>
<name>A0A7C8MGY2_9PLEO</name>
<protein>
    <recommendedName>
        <fullName evidence="2">Peptidase A1 domain-containing protein</fullName>
    </recommendedName>
</protein>
<comment type="caution">
    <text evidence="3">The sequence shown here is derived from an EMBL/GenBank/DDBJ whole genome shotgun (WGS) entry which is preliminary data.</text>
</comment>
<accession>A0A7C8MGY2</accession>
<evidence type="ECO:0000259" key="2">
    <source>
        <dbReference type="PROSITE" id="PS51767"/>
    </source>
</evidence>
<evidence type="ECO:0000313" key="4">
    <source>
        <dbReference type="Proteomes" id="UP000481861"/>
    </source>
</evidence>
<dbReference type="InterPro" id="IPR034164">
    <property type="entry name" value="Pepsin-like_dom"/>
</dbReference>
<dbReference type="Pfam" id="PF00026">
    <property type="entry name" value="Asp"/>
    <property type="match status" value="1"/>
</dbReference>